<keyword evidence="3" id="KW-1185">Reference proteome</keyword>
<dbReference type="RefSeq" id="WP_184982329.1">
    <property type="nucleotide sequence ID" value="NZ_BAAALO010000094.1"/>
</dbReference>
<accession>A0A7X0IF66</accession>
<dbReference type="EMBL" id="JACHIU010000001">
    <property type="protein sequence ID" value="MBB6474097.1"/>
    <property type="molecule type" value="Genomic_DNA"/>
</dbReference>
<feature type="chain" id="PRO_5031547312" description="Metalloprotease" evidence="1">
    <location>
        <begin position="18"/>
        <end position="212"/>
    </location>
</feature>
<evidence type="ECO:0000313" key="3">
    <source>
        <dbReference type="Proteomes" id="UP000555564"/>
    </source>
</evidence>
<comment type="caution">
    <text evidence="2">The sequence shown here is derived from an EMBL/GenBank/DDBJ whole genome shotgun (WGS) entry which is preliminary data.</text>
</comment>
<proteinExistence type="predicted"/>
<keyword evidence="1" id="KW-0732">Signal</keyword>
<reference evidence="2 3" key="1">
    <citation type="submission" date="2020-08" db="EMBL/GenBank/DDBJ databases">
        <title>Sequencing the genomes of 1000 actinobacteria strains.</title>
        <authorList>
            <person name="Klenk H.-P."/>
        </authorList>
    </citation>
    <scope>NUCLEOTIDE SEQUENCE [LARGE SCALE GENOMIC DNA]</scope>
    <source>
        <strain evidence="2 3">DSM 44936</strain>
    </source>
</reference>
<dbReference type="SUPFAM" id="SSF55486">
    <property type="entry name" value="Metalloproteases ('zincins'), catalytic domain"/>
    <property type="match status" value="1"/>
</dbReference>
<dbReference type="Proteomes" id="UP000555564">
    <property type="component" value="Unassembled WGS sequence"/>
</dbReference>
<evidence type="ECO:0000256" key="1">
    <source>
        <dbReference type="SAM" id="SignalP"/>
    </source>
</evidence>
<name>A0A7X0IF66_9ACTN</name>
<sequence length="212" mass="23060">MALVTVFCLLLLGHAQAATAATASGRVPDDMNQDIKTAVYAVNRYWAAHWRQYFPGYYRPPYVLGAYGGGLRAAPVCGNSRVAYDNAVYCPYGDYIAWDITLMAGGYRAGDAWVYLIIAHEWAHAVQNRIPSRFVPAAKELQADCLAGAVLSGAARDRTLVFEDGDVGELRAALRALADDTPWTDTGDHGNARQRVNAFTYGTRHGVRGCLA</sequence>
<evidence type="ECO:0000313" key="2">
    <source>
        <dbReference type="EMBL" id="MBB6474097.1"/>
    </source>
</evidence>
<evidence type="ECO:0008006" key="4">
    <source>
        <dbReference type="Google" id="ProtNLM"/>
    </source>
</evidence>
<protein>
    <recommendedName>
        <fullName evidence="4">Metalloprotease</fullName>
    </recommendedName>
</protein>
<gene>
    <name evidence="2" type="ORF">BJ992_003528</name>
</gene>
<dbReference type="AlphaFoldDB" id="A0A7X0IF66"/>
<feature type="signal peptide" evidence="1">
    <location>
        <begin position="1"/>
        <end position="17"/>
    </location>
</feature>
<organism evidence="2 3">
    <name type="scientific">Sphaerisporangium rubeum</name>
    <dbReference type="NCBI Taxonomy" id="321317"/>
    <lineage>
        <taxon>Bacteria</taxon>
        <taxon>Bacillati</taxon>
        <taxon>Actinomycetota</taxon>
        <taxon>Actinomycetes</taxon>
        <taxon>Streptosporangiales</taxon>
        <taxon>Streptosporangiaceae</taxon>
        <taxon>Sphaerisporangium</taxon>
    </lineage>
</organism>